<keyword evidence="1 2" id="KW-0597">Phosphoprotein</keyword>
<evidence type="ECO:0000259" key="3">
    <source>
        <dbReference type="PROSITE" id="PS50110"/>
    </source>
</evidence>
<dbReference type="InterPro" id="IPR011006">
    <property type="entry name" value="CheY-like_superfamily"/>
</dbReference>
<dbReference type="eggNOG" id="COG0784">
    <property type="taxonomic scope" value="Bacteria"/>
</dbReference>
<dbReference type="KEGG" id="msl:Msil_2323"/>
<dbReference type="AlphaFoldDB" id="B8EID5"/>
<accession>B8EID5</accession>
<dbReference type="Proteomes" id="UP000002257">
    <property type="component" value="Chromosome"/>
</dbReference>
<dbReference type="EMBL" id="CP001280">
    <property type="protein sequence ID" value="ACK51254.1"/>
    <property type="molecule type" value="Genomic_DNA"/>
</dbReference>
<reference evidence="4 5" key="1">
    <citation type="journal article" date="2010" name="J. Bacteriol.">
        <title>Complete genome sequence of the aerobic facultative methanotroph Methylocella silvestris BL2.</title>
        <authorList>
            <person name="Chen Y."/>
            <person name="Crombie A."/>
            <person name="Rahman M.T."/>
            <person name="Dedysh S.N."/>
            <person name="Liesack W."/>
            <person name="Stott M.B."/>
            <person name="Alam M."/>
            <person name="Theisen A.R."/>
            <person name="Murrell J.C."/>
            <person name="Dunfield P.F."/>
        </authorList>
    </citation>
    <scope>NUCLEOTIDE SEQUENCE [LARGE SCALE GENOMIC DNA]</scope>
    <source>
        <strain evidence="5">DSM 15510 / CIP 108128 / LMG 27833 / NCIMB 13906 / BL2</strain>
    </source>
</reference>
<gene>
    <name evidence="4" type="ordered locus">Msil_2323</name>
</gene>
<sequence>MKIDSEFRVLVVEDEALISMLIEDMLADIGCNYVEVAPSVEAALDALTRTKPDFAMLDINLNGKRSFPIADVLISRAIPFIFLSGYGPRGLDQCYAGTKVLQKPFQLGDLESCLEDALAPG</sequence>
<dbReference type="SMART" id="SM00448">
    <property type="entry name" value="REC"/>
    <property type="match status" value="1"/>
</dbReference>
<dbReference type="GO" id="GO:0000160">
    <property type="term" value="P:phosphorelay signal transduction system"/>
    <property type="evidence" value="ECO:0007669"/>
    <property type="project" value="InterPro"/>
</dbReference>
<protein>
    <submittedName>
        <fullName evidence="4">Response regulator receiver protein</fullName>
    </submittedName>
</protein>
<dbReference type="InterPro" id="IPR001789">
    <property type="entry name" value="Sig_transdc_resp-reg_receiver"/>
</dbReference>
<dbReference type="PANTHER" id="PTHR44591:SF24">
    <property type="entry name" value="PROTEIN-GLUTAMATE METHYLESTERASE_PROTEIN-GLUTAMINE GLUTAMINASE 1"/>
    <property type="match status" value="1"/>
</dbReference>
<dbReference type="InterPro" id="IPR050595">
    <property type="entry name" value="Bact_response_regulator"/>
</dbReference>
<dbReference type="Gene3D" id="3.40.50.2300">
    <property type="match status" value="1"/>
</dbReference>
<dbReference type="RefSeq" id="WP_012591323.1">
    <property type="nucleotide sequence ID" value="NC_011666.1"/>
</dbReference>
<dbReference type="PROSITE" id="PS50110">
    <property type="entry name" value="RESPONSE_REGULATORY"/>
    <property type="match status" value="1"/>
</dbReference>
<evidence type="ECO:0000313" key="4">
    <source>
        <dbReference type="EMBL" id="ACK51254.1"/>
    </source>
</evidence>
<dbReference type="Pfam" id="PF00072">
    <property type="entry name" value="Response_reg"/>
    <property type="match status" value="1"/>
</dbReference>
<feature type="domain" description="Response regulatory" evidence="3">
    <location>
        <begin position="8"/>
        <end position="118"/>
    </location>
</feature>
<dbReference type="STRING" id="395965.Msil_2323"/>
<feature type="modified residue" description="4-aspartylphosphate" evidence="2">
    <location>
        <position position="58"/>
    </location>
</feature>
<organism evidence="4 5">
    <name type="scientific">Methylocella silvestris (strain DSM 15510 / CIP 108128 / LMG 27833 / NCIMB 13906 / BL2)</name>
    <dbReference type="NCBI Taxonomy" id="395965"/>
    <lineage>
        <taxon>Bacteria</taxon>
        <taxon>Pseudomonadati</taxon>
        <taxon>Pseudomonadota</taxon>
        <taxon>Alphaproteobacteria</taxon>
        <taxon>Hyphomicrobiales</taxon>
        <taxon>Beijerinckiaceae</taxon>
        <taxon>Methylocella</taxon>
    </lineage>
</organism>
<evidence type="ECO:0000256" key="2">
    <source>
        <dbReference type="PROSITE-ProRule" id="PRU00169"/>
    </source>
</evidence>
<dbReference type="HOGENOM" id="CLU_000445_69_11_5"/>
<evidence type="ECO:0000256" key="1">
    <source>
        <dbReference type="ARBA" id="ARBA00022553"/>
    </source>
</evidence>
<dbReference type="PANTHER" id="PTHR44591">
    <property type="entry name" value="STRESS RESPONSE REGULATOR PROTEIN 1"/>
    <property type="match status" value="1"/>
</dbReference>
<dbReference type="SUPFAM" id="SSF52172">
    <property type="entry name" value="CheY-like"/>
    <property type="match status" value="1"/>
</dbReference>
<evidence type="ECO:0000313" key="5">
    <source>
        <dbReference type="Proteomes" id="UP000002257"/>
    </source>
</evidence>
<name>B8EID5_METSB</name>
<keyword evidence="5" id="KW-1185">Reference proteome</keyword>
<proteinExistence type="predicted"/>